<dbReference type="InterPro" id="IPR008991">
    <property type="entry name" value="Translation_prot_SH3-like_sf"/>
</dbReference>
<dbReference type="InterPro" id="IPR041975">
    <property type="entry name" value="KOW_Spt5_2"/>
</dbReference>
<dbReference type="SMART" id="SM00739">
    <property type="entry name" value="KOW"/>
    <property type="match status" value="3"/>
</dbReference>
<accession>A0ABC8RL72</accession>
<dbReference type="PANTHER" id="PTHR11125:SF7">
    <property type="entry name" value="TRANSCRIPTION ELONGATION FACTOR SPT5"/>
    <property type="match status" value="1"/>
</dbReference>
<dbReference type="AlphaFoldDB" id="A0ABC8RL72"/>
<dbReference type="Proteomes" id="UP001642360">
    <property type="component" value="Unassembled WGS sequence"/>
</dbReference>
<evidence type="ECO:0000313" key="2">
    <source>
        <dbReference type="EMBL" id="CAK9145726.1"/>
    </source>
</evidence>
<evidence type="ECO:0000259" key="1">
    <source>
        <dbReference type="SMART" id="SM00739"/>
    </source>
</evidence>
<dbReference type="InterPro" id="IPR039659">
    <property type="entry name" value="SPT5"/>
</dbReference>
<protein>
    <recommendedName>
        <fullName evidence="1">KOW domain-containing protein</fullName>
    </recommendedName>
</protein>
<feature type="domain" description="KOW" evidence="1">
    <location>
        <begin position="309"/>
        <end position="336"/>
    </location>
</feature>
<dbReference type="InterPro" id="IPR041973">
    <property type="entry name" value="KOW_Spt5_1"/>
</dbReference>
<dbReference type="EMBL" id="CAUOFW020001502">
    <property type="protein sequence ID" value="CAK9145726.1"/>
    <property type="molecule type" value="Genomic_DNA"/>
</dbReference>
<evidence type="ECO:0000313" key="3">
    <source>
        <dbReference type="Proteomes" id="UP001642360"/>
    </source>
</evidence>
<dbReference type="SUPFAM" id="SSF50104">
    <property type="entry name" value="Translation proteins SH3-like domain"/>
    <property type="match status" value="2"/>
</dbReference>
<keyword evidence="3" id="KW-1185">Reference proteome</keyword>
<dbReference type="Pfam" id="PF23284">
    <property type="entry name" value="KOW2_Spt5"/>
    <property type="match status" value="1"/>
</dbReference>
<name>A0ABC8RL72_9AQUA</name>
<dbReference type="InterPro" id="IPR005824">
    <property type="entry name" value="KOW"/>
</dbReference>
<dbReference type="InterPro" id="IPR057936">
    <property type="entry name" value="KOWx_Spt5"/>
</dbReference>
<feature type="domain" description="KOW" evidence="1">
    <location>
        <begin position="350"/>
        <end position="377"/>
    </location>
</feature>
<sequence>MDWEPDHVDFIVERGADLKDEEDGRRMHRSLLPREDDQENVEALERNIQARGYKIVDGEMQDFIVERGADLKDEEDGRRMHRSLLPREDDQENVEALERNIQARGYKIVDGEMQETSLEEGSILPKAEAIKGMHIFDSAKIILVPIKEMTDVLSIESKTVDHSNDAWVKMKTGTYKGDLAKVLSFCLSSFSPFFVLIMFFCGLAHLLTQQVTLIQEGREAPKKKAITPPRFMNIAEARQNQKTGDYFENIEGMMFKDGFLYKTVSMKSISIQNNQPSLDELENFWQPGENGDDDMASLSTLFTNRKKAHFMKGNRVLILKGDLKNLKGCVKKVEEDTSTVVITDEELCKHFEPRNHVKVVSGAIEGATVMVVSVEGHRVNILSDATKEIISEVTSGITRIGDYEIHDVVLLDNLSFGVVICIQSEAF</sequence>
<gene>
    <name evidence="2" type="ORF">ILEXP_LOCUS13542</name>
</gene>
<proteinExistence type="predicted"/>
<dbReference type="Gene3D" id="2.30.30.30">
    <property type="match status" value="2"/>
</dbReference>
<dbReference type="Pfam" id="PF23037">
    <property type="entry name" value="KOWx_SPT5"/>
    <property type="match status" value="1"/>
</dbReference>
<organism evidence="2 3">
    <name type="scientific">Ilex paraguariensis</name>
    <name type="common">yerba mate</name>
    <dbReference type="NCBI Taxonomy" id="185542"/>
    <lineage>
        <taxon>Eukaryota</taxon>
        <taxon>Viridiplantae</taxon>
        <taxon>Streptophyta</taxon>
        <taxon>Embryophyta</taxon>
        <taxon>Tracheophyta</taxon>
        <taxon>Spermatophyta</taxon>
        <taxon>Magnoliopsida</taxon>
        <taxon>eudicotyledons</taxon>
        <taxon>Gunneridae</taxon>
        <taxon>Pentapetalae</taxon>
        <taxon>asterids</taxon>
        <taxon>campanulids</taxon>
        <taxon>Aquifoliales</taxon>
        <taxon>Aquifoliaceae</taxon>
        <taxon>Ilex</taxon>
    </lineage>
</organism>
<reference evidence="2 3" key="1">
    <citation type="submission" date="2024-02" db="EMBL/GenBank/DDBJ databases">
        <authorList>
            <person name="Vignale AGUSTIN F."/>
            <person name="Sosa J E."/>
            <person name="Modenutti C."/>
        </authorList>
    </citation>
    <scope>NUCLEOTIDE SEQUENCE [LARGE SCALE GENOMIC DNA]</scope>
</reference>
<dbReference type="PANTHER" id="PTHR11125">
    <property type="entry name" value="SUPPRESSOR OF TY 5"/>
    <property type="match status" value="1"/>
</dbReference>
<feature type="domain" description="KOW" evidence="1">
    <location>
        <begin position="161"/>
        <end position="188"/>
    </location>
</feature>
<dbReference type="InterPro" id="IPR014722">
    <property type="entry name" value="Rib_uL2_dom2"/>
</dbReference>
<dbReference type="Pfam" id="PF23042">
    <property type="entry name" value="KOW1_SPT5"/>
    <property type="match status" value="1"/>
</dbReference>
<comment type="caution">
    <text evidence="2">The sequence shown here is derived from an EMBL/GenBank/DDBJ whole genome shotgun (WGS) entry which is preliminary data.</text>
</comment>